<dbReference type="Proteomes" id="UP000479190">
    <property type="component" value="Unassembled WGS sequence"/>
</dbReference>
<gene>
    <name evidence="2" type="ORF">TBRA_LOCUS15386</name>
</gene>
<feature type="compositionally biased region" description="Basic and acidic residues" evidence="1">
    <location>
        <begin position="240"/>
        <end position="252"/>
    </location>
</feature>
<evidence type="ECO:0000313" key="3">
    <source>
        <dbReference type="Proteomes" id="UP000479190"/>
    </source>
</evidence>
<organism evidence="2 3">
    <name type="scientific">Trichogramma brassicae</name>
    <dbReference type="NCBI Taxonomy" id="86971"/>
    <lineage>
        <taxon>Eukaryota</taxon>
        <taxon>Metazoa</taxon>
        <taxon>Ecdysozoa</taxon>
        <taxon>Arthropoda</taxon>
        <taxon>Hexapoda</taxon>
        <taxon>Insecta</taxon>
        <taxon>Pterygota</taxon>
        <taxon>Neoptera</taxon>
        <taxon>Endopterygota</taxon>
        <taxon>Hymenoptera</taxon>
        <taxon>Apocrita</taxon>
        <taxon>Proctotrupomorpha</taxon>
        <taxon>Chalcidoidea</taxon>
        <taxon>Trichogrammatidae</taxon>
        <taxon>Trichogramma</taxon>
    </lineage>
</organism>
<dbReference type="AlphaFoldDB" id="A0A6H5J128"/>
<keyword evidence="3" id="KW-1185">Reference proteome</keyword>
<reference evidence="2 3" key="1">
    <citation type="submission" date="2020-02" db="EMBL/GenBank/DDBJ databases">
        <authorList>
            <person name="Ferguson B K."/>
        </authorList>
    </citation>
    <scope>NUCLEOTIDE SEQUENCE [LARGE SCALE GENOMIC DNA]</scope>
</reference>
<dbReference type="OrthoDB" id="7542359at2759"/>
<accession>A0A6H5J128</accession>
<sequence length="337" mass="38096">MAGQALYPQCSKPYEGSPVLGLAYCCLIQGKCLTVSQTKTAATKILCKPVTCSPSATARPCRTGDNNNEKSSCEGSQESRLEVYAASESYILHIYLVIVCERCDTPRHNSAENPIGMRIGGPARARQRECRGGGAPLDAWRRGSNALDINRAIPRQQQHFVEFLCESFNLTHYCPAGQVFQEYILTTTTTKNSTRERSSRCRGCKIFFYNFCSPTPSGAAHIYKQRRALALLSRLESAREPRRGRRREERREKKPRARREHGSALQQVASTGTYLDGLQPHGQTKILRACVEMLHKMREGAIVNQLIYDDTHFSIKKLDRARFCCYVYTFVYYIEAQ</sequence>
<feature type="region of interest" description="Disordered" evidence="1">
    <location>
        <begin position="240"/>
        <end position="266"/>
    </location>
</feature>
<protein>
    <submittedName>
        <fullName evidence="2">Uncharacterized protein</fullName>
    </submittedName>
</protein>
<evidence type="ECO:0000256" key="1">
    <source>
        <dbReference type="SAM" id="MobiDB-lite"/>
    </source>
</evidence>
<proteinExistence type="predicted"/>
<dbReference type="EMBL" id="CADCXV010001349">
    <property type="protein sequence ID" value="CAB0043798.1"/>
    <property type="molecule type" value="Genomic_DNA"/>
</dbReference>
<evidence type="ECO:0000313" key="2">
    <source>
        <dbReference type="EMBL" id="CAB0043798.1"/>
    </source>
</evidence>
<name>A0A6H5J128_9HYME</name>